<reference evidence="2" key="1">
    <citation type="submission" date="2021-01" db="EMBL/GenBank/DDBJ databases">
        <authorList>
            <person name="Corre E."/>
            <person name="Pelletier E."/>
            <person name="Niang G."/>
            <person name="Scheremetjew M."/>
            <person name="Finn R."/>
            <person name="Kale V."/>
            <person name="Holt S."/>
            <person name="Cochrane G."/>
            <person name="Meng A."/>
            <person name="Brown T."/>
            <person name="Cohen L."/>
        </authorList>
    </citation>
    <scope>NUCLEOTIDE SEQUENCE</scope>
    <source>
        <strain evidence="2">CCMP826</strain>
    </source>
</reference>
<accession>A0A7S2HJ52</accession>
<protein>
    <submittedName>
        <fullName evidence="2">Uncharacterized protein</fullName>
    </submittedName>
</protein>
<feature type="compositionally biased region" description="Polar residues" evidence="1">
    <location>
        <begin position="158"/>
        <end position="170"/>
    </location>
</feature>
<dbReference type="AlphaFoldDB" id="A0A7S2HJ52"/>
<feature type="region of interest" description="Disordered" evidence="1">
    <location>
        <begin position="215"/>
        <end position="242"/>
    </location>
</feature>
<name>A0A7S2HJ52_9STRA</name>
<sequence>MTAVTVSASTPSAAIDSHRTELADNGMATTTEGFNILSNLNLDDCDHLDPSLFTNVTPEDLDSWLLDSLNEFKGDEISKSKVTEVGRRLSLCLGAEIGRRHSLMLGGDQRHLAATRRGSTFSEFNFDSSTLPHMDHIFSHEGVMKDQHPQAETAASVVPQQENSSCSAGTRPSKRQRVDHSLSSDDQFLNGLLTAISESSHSFANLLTASDNANVQSSSFPQHETASSHGNNMASRPPPSLSTAPFLYSSTSALSSATCPPTGASVYNSPILEALRIKACQGPDDDKLKKSAKSSAPTPVVPLLSAVSGLISCMDMSEKSEQEIHDWDRNMGLRRSHSKTMRATARSRKKLQQLQKQLCLGDIKQCRAKGA</sequence>
<proteinExistence type="predicted"/>
<evidence type="ECO:0000256" key="1">
    <source>
        <dbReference type="SAM" id="MobiDB-lite"/>
    </source>
</evidence>
<gene>
    <name evidence="2" type="ORF">HTAM1171_LOCUS5850</name>
</gene>
<feature type="region of interest" description="Disordered" evidence="1">
    <location>
        <begin position="146"/>
        <end position="182"/>
    </location>
</feature>
<feature type="compositionally biased region" description="Polar residues" evidence="1">
    <location>
        <begin position="215"/>
        <end position="234"/>
    </location>
</feature>
<dbReference type="EMBL" id="HBGV01009457">
    <property type="protein sequence ID" value="CAD9492069.1"/>
    <property type="molecule type" value="Transcribed_RNA"/>
</dbReference>
<evidence type="ECO:0000313" key="2">
    <source>
        <dbReference type="EMBL" id="CAD9492069.1"/>
    </source>
</evidence>
<organism evidence="2">
    <name type="scientific">Helicotheca tamesis</name>
    <dbReference type="NCBI Taxonomy" id="374047"/>
    <lineage>
        <taxon>Eukaryota</taxon>
        <taxon>Sar</taxon>
        <taxon>Stramenopiles</taxon>
        <taxon>Ochrophyta</taxon>
        <taxon>Bacillariophyta</taxon>
        <taxon>Mediophyceae</taxon>
        <taxon>Lithodesmiophycidae</taxon>
        <taxon>Lithodesmiales</taxon>
        <taxon>Lithodesmiaceae</taxon>
        <taxon>Helicotheca</taxon>
    </lineage>
</organism>